<proteinExistence type="predicted"/>
<dbReference type="EMBL" id="VMGN01000039">
    <property type="protein sequence ID" value="TSC93583.1"/>
    <property type="molecule type" value="Genomic_DNA"/>
</dbReference>
<accession>A0A554LL38</accession>
<name>A0A554LL38_9BACT</name>
<feature type="non-terminal residue" evidence="1">
    <location>
        <position position="1"/>
    </location>
</feature>
<dbReference type="AlphaFoldDB" id="A0A554LL38"/>
<sequence length="61" mass="7323">VDFFVSIWYRLITEVVKMKDVEFISDLSKKELEKFKEDLKRIVVEANSRLYLSGEEPIFHD</sequence>
<protein>
    <submittedName>
        <fullName evidence="1">Uncharacterized protein</fullName>
    </submittedName>
</protein>
<gene>
    <name evidence="1" type="ORF">Athens101428_624</name>
</gene>
<dbReference type="Proteomes" id="UP000316495">
    <property type="component" value="Unassembled WGS sequence"/>
</dbReference>
<reference evidence="1 2" key="1">
    <citation type="submission" date="2017-07" db="EMBL/GenBank/DDBJ databases">
        <title>Mechanisms for carbon and nitrogen cycling indicate functional differentiation within the Candidate Phyla Radiation.</title>
        <authorList>
            <person name="Danczak R.E."/>
            <person name="Johnston M.D."/>
            <person name="Kenah C."/>
            <person name="Slattery M."/>
            <person name="Wrighton K.C."/>
            <person name="Wilkins M.J."/>
        </authorList>
    </citation>
    <scope>NUCLEOTIDE SEQUENCE [LARGE SCALE GENOMIC DNA]</scope>
    <source>
        <strain evidence="1">Athens1014_28</strain>
    </source>
</reference>
<comment type="caution">
    <text evidence="1">The sequence shown here is derived from an EMBL/GenBank/DDBJ whole genome shotgun (WGS) entry which is preliminary data.</text>
</comment>
<organism evidence="1 2">
    <name type="scientific">Candidatus Berkelbacteria bacterium Athens1014_28</name>
    <dbReference type="NCBI Taxonomy" id="2017145"/>
    <lineage>
        <taxon>Bacteria</taxon>
        <taxon>Candidatus Berkelbacteria</taxon>
    </lineage>
</organism>
<evidence type="ECO:0000313" key="1">
    <source>
        <dbReference type="EMBL" id="TSC93583.1"/>
    </source>
</evidence>
<evidence type="ECO:0000313" key="2">
    <source>
        <dbReference type="Proteomes" id="UP000316495"/>
    </source>
</evidence>